<dbReference type="AlphaFoldDB" id="A0A6G1HTL4"/>
<proteinExistence type="predicted"/>
<gene>
    <name evidence="3" type="ORF">EJ06DRAFT_48704</name>
</gene>
<sequence length="312" mass="32336">MSTAIHLDTMAFTKPASAHHQLPFPSPSSPDETYHPHQETYNPAFTPGYTPYTIYLSAAPIRRDTRRLHITYAHLITLYALLAILIGTIAGLAVVAAKRPAKAIVSQAIAAPPAVPAGSTPPSINFAPNISIDTGNANLAQEQEQRSSAPSTTFSTVYLASGSGGFAEAPSVQWRNGTVYRTVMATTTGQGSAMPVTVMATTTDVSTAERTATEIEVSTSLMTIGGSTVTSVSIARTTATTTAISNQTTTTTAVESTTSIATSIATSAQTATTTQIATTLSAQTTTVPPPFKPVPPLTLSFTGLPFNQGGSS</sequence>
<dbReference type="EMBL" id="ML996697">
    <property type="protein sequence ID" value="KAF2399360.1"/>
    <property type="molecule type" value="Genomic_DNA"/>
</dbReference>
<evidence type="ECO:0000313" key="4">
    <source>
        <dbReference type="Proteomes" id="UP000799640"/>
    </source>
</evidence>
<reference evidence="3" key="1">
    <citation type="journal article" date="2020" name="Stud. Mycol.">
        <title>101 Dothideomycetes genomes: a test case for predicting lifestyles and emergence of pathogens.</title>
        <authorList>
            <person name="Haridas S."/>
            <person name="Albert R."/>
            <person name="Binder M."/>
            <person name="Bloem J."/>
            <person name="Labutti K."/>
            <person name="Salamov A."/>
            <person name="Andreopoulos B."/>
            <person name="Baker S."/>
            <person name="Barry K."/>
            <person name="Bills G."/>
            <person name="Bluhm B."/>
            <person name="Cannon C."/>
            <person name="Castanera R."/>
            <person name="Culley D."/>
            <person name="Daum C."/>
            <person name="Ezra D."/>
            <person name="Gonzalez J."/>
            <person name="Henrissat B."/>
            <person name="Kuo A."/>
            <person name="Liang C."/>
            <person name="Lipzen A."/>
            <person name="Lutzoni F."/>
            <person name="Magnuson J."/>
            <person name="Mondo S."/>
            <person name="Nolan M."/>
            <person name="Ohm R."/>
            <person name="Pangilinan J."/>
            <person name="Park H.-J."/>
            <person name="Ramirez L."/>
            <person name="Alfaro M."/>
            <person name="Sun H."/>
            <person name="Tritt A."/>
            <person name="Yoshinaga Y."/>
            <person name="Zwiers L.-H."/>
            <person name="Turgeon B."/>
            <person name="Goodwin S."/>
            <person name="Spatafora J."/>
            <person name="Crous P."/>
            <person name="Grigoriev I."/>
        </authorList>
    </citation>
    <scope>NUCLEOTIDE SEQUENCE</scope>
    <source>
        <strain evidence="3">CBS 262.69</strain>
    </source>
</reference>
<evidence type="ECO:0000313" key="3">
    <source>
        <dbReference type="EMBL" id="KAF2399360.1"/>
    </source>
</evidence>
<keyword evidence="4" id="KW-1185">Reference proteome</keyword>
<protein>
    <submittedName>
        <fullName evidence="3">Uncharacterized protein</fullName>
    </submittedName>
</protein>
<evidence type="ECO:0000256" key="2">
    <source>
        <dbReference type="SAM" id="Phobius"/>
    </source>
</evidence>
<evidence type="ECO:0000256" key="1">
    <source>
        <dbReference type="SAM" id="MobiDB-lite"/>
    </source>
</evidence>
<feature type="transmembrane region" description="Helical" evidence="2">
    <location>
        <begin position="72"/>
        <end position="97"/>
    </location>
</feature>
<dbReference type="Proteomes" id="UP000799640">
    <property type="component" value="Unassembled WGS sequence"/>
</dbReference>
<accession>A0A6G1HTL4</accession>
<keyword evidence="2" id="KW-0472">Membrane</keyword>
<name>A0A6G1HTL4_9PEZI</name>
<keyword evidence="2" id="KW-1133">Transmembrane helix</keyword>
<organism evidence="3 4">
    <name type="scientific">Trichodelitschia bisporula</name>
    <dbReference type="NCBI Taxonomy" id="703511"/>
    <lineage>
        <taxon>Eukaryota</taxon>
        <taxon>Fungi</taxon>
        <taxon>Dikarya</taxon>
        <taxon>Ascomycota</taxon>
        <taxon>Pezizomycotina</taxon>
        <taxon>Dothideomycetes</taxon>
        <taxon>Dothideomycetes incertae sedis</taxon>
        <taxon>Phaeotrichales</taxon>
        <taxon>Phaeotrichaceae</taxon>
        <taxon>Trichodelitschia</taxon>
    </lineage>
</organism>
<keyword evidence="2" id="KW-0812">Transmembrane</keyword>
<feature type="region of interest" description="Disordered" evidence="1">
    <location>
        <begin position="17"/>
        <end position="39"/>
    </location>
</feature>